<dbReference type="VEuPathDB" id="FungiDB:BO80DRAFT_255742"/>
<evidence type="ECO:0000313" key="2">
    <source>
        <dbReference type="Proteomes" id="UP000249402"/>
    </source>
</evidence>
<keyword evidence="2" id="KW-1185">Reference proteome</keyword>
<proteinExistence type="predicted"/>
<accession>A0A395H846</accession>
<dbReference type="AlphaFoldDB" id="A0A395H846"/>
<dbReference type="Proteomes" id="UP000249402">
    <property type="component" value="Unassembled WGS sequence"/>
</dbReference>
<reference evidence="1 2" key="1">
    <citation type="submission" date="2018-02" db="EMBL/GenBank/DDBJ databases">
        <title>The genomes of Aspergillus section Nigri reveals drivers in fungal speciation.</title>
        <authorList>
            <consortium name="DOE Joint Genome Institute"/>
            <person name="Vesth T.C."/>
            <person name="Nybo J."/>
            <person name="Theobald S."/>
            <person name="Brandl J."/>
            <person name="Frisvad J.C."/>
            <person name="Nielsen K.F."/>
            <person name="Lyhne E.K."/>
            <person name="Kogle M.E."/>
            <person name="Kuo A."/>
            <person name="Riley R."/>
            <person name="Clum A."/>
            <person name="Nolan M."/>
            <person name="Lipzen A."/>
            <person name="Salamov A."/>
            <person name="Henrissat B."/>
            <person name="Wiebenga A."/>
            <person name="De vries R.P."/>
            <person name="Grigoriev I.V."/>
            <person name="Mortensen U.H."/>
            <person name="Andersen M.R."/>
            <person name="Baker S.E."/>
        </authorList>
    </citation>
    <scope>NUCLEOTIDE SEQUENCE [LARGE SCALE GENOMIC DNA]</scope>
    <source>
        <strain evidence="1 2">CBS 121593</strain>
    </source>
</reference>
<organism evidence="1 2">
    <name type="scientific">Aspergillus ibericus CBS 121593</name>
    <dbReference type="NCBI Taxonomy" id="1448316"/>
    <lineage>
        <taxon>Eukaryota</taxon>
        <taxon>Fungi</taxon>
        <taxon>Dikarya</taxon>
        <taxon>Ascomycota</taxon>
        <taxon>Pezizomycotina</taxon>
        <taxon>Eurotiomycetes</taxon>
        <taxon>Eurotiomycetidae</taxon>
        <taxon>Eurotiales</taxon>
        <taxon>Aspergillaceae</taxon>
        <taxon>Aspergillus</taxon>
        <taxon>Aspergillus subgen. Circumdati</taxon>
    </lineage>
</organism>
<name>A0A395H846_9EURO</name>
<evidence type="ECO:0000313" key="1">
    <source>
        <dbReference type="EMBL" id="RAL04092.1"/>
    </source>
</evidence>
<protein>
    <submittedName>
        <fullName evidence="1">Uncharacterized protein</fullName>
    </submittedName>
</protein>
<gene>
    <name evidence="1" type="ORF">BO80DRAFT_255742</name>
</gene>
<dbReference type="GeneID" id="37219541"/>
<sequence length="157" mass="16936">MPMVMHYSGRSPCANRIIAVASNLLTNQCIASAASGIPRTTTMTAWVGTQGGGHWKPLVRMRHTWIPGIRTLHGRVGSSSIALAVVDSSASSQFSSSIKSSNRQGCDTSLVVVGKATTHAGAHPPKRERWTAVTGLMHEKYLHRRLGTPPRGTRELR</sequence>
<dbReference type="RefSeq" id="XP_025578419.1">
    <property type="nucleotide sequence ID" value="XM_025714676.1"/>
</dbReference>
<dbReference type="EMBL" id="KZ824425">
    <property type="protein sequence ID" value="RAL04092.1"/>
    <property type="molecule type" value="Genomic_DNA"/>
</dbReference>